<evidence type="ECO:0000313" key="2">
    <source>
        <dbReference type="EMBL" id="KAK3934973.1"/>
    </source>
</evidence>
<proteinExistence type="predicted"/>
<comment type="caution">
    <text evidence="2">The sequence shown here is derived from an EMBL/GenBank/DDBJ whole genome shotgun (WGS) entry which is preliminary data.</text>
</comment>
<sequence length="115" mass="12235">MGVVLGPAKSNKAAGQRLLEHKDLPPGSSPATKRTSPPPRDHLFLQAHAPAPPYTAVVAALWGSQALELSAEEIDGMLKRKRVYLFSTEARGARTAASVCLKGFREVTKSTGNSL</sequence>
<dbReference type="AlphaFoldDB" id="A0AAN6MZA5"/>
<evidence type="ECO:0000256" key="1">
    <source>
        <dbReference type="SAM" id="MobiDB-lite"/>
    </source>
</evidence>
<dbReference type="Proteomes" id="UP001303473">
    <property type="component" value="Unassembled WGS sequence"/>
</dbReference>
<feature type="region of interest" description="Disordered" evidence="1">
    <location>
        <begin position="1"/>
        <end position="45"/>
    </location>
</feature>
<gene>
    <name evidence="2" type="ORF">QBC46DRAFT_424426</name>
</gene>
<protein>
    <submittedName>
        <fullName evidence="2">Uncharacterized protein</fullName>
    </submittedName>
</protein>
<keyword evidence="3" id="KW-1185">Reference proteome</keyword>
<name>A0AAN6MZA5_9PEZI</name>
<accession>A0AAN6MZA5</accession>
<dbReference type="EMBL" id="MU853949">
    <property type="protein sequence ID" value="KAK3934973.1"/>
    <property type="molecule type" value="Genomic_DNA"/>
</dbReference>
<evidence type="ECO:0000313" key="3">
    <source>
        <dbReference type="Proteomes" id="UP001303473"/>
    </source>
</evidence>
<organism evidence="2 3">
    <name type="scientific">Diplogelasinospora grovesii</name>
    <dbReference type="NCBI Taxonomy" id="303347"/>
    <lineage>
        <taxon>Eukaryota</taxon>
        <taxon>Fungi</taxon>
        <taxon>Dikarya</taxon>
        <taxon>Ascomycota</taxon>
        <taxon>Pezizomycotina</taxon>
        <taxon>Sordariomycetes</taxon>
        <taxon>Sordariomycetidae</taxon>
        <taxon>Sordariales</taxon>
        <taxon>Diplogelasinosporaceae</taxon>
        <taxon>Diplogelasinospora</taxon>
    </lineage>
</organism>
<reference evidence="3" key="1">
    <citation type="journal article" date="2023" name="Mol. Phylogenet. Evol.">
        <title>Genome-scale phylogeny and comparative genomics of the fungal order Sordariales.</title>
        <authorList>
            <person name="Hensen N."/>
            <person name="Bonometti L."/>
            <person name="Westerberg I."/>
            <person name="Brannstrom I.O."/>
            <person name="Guillou S."/>
            <person name="Cros-Aarteil S."/>
            <person name="Calhoun S."/>
            <person name="Haridas S."/>
            <person name="Kuo A."/>
            <person name="Mondo S."/>
            <person name="Pangilinan J."/>
            <person name="Riley R."/>
            <person name="LaButti K."/>
            <person name="Andreopoulos B."/>
            <person name="Lipzen A."/>
            <person name="Chen C."/>
            <person name="Yan M."/>
            <person name="Daum C."/>
            <person name="Ng V."/>
            <person name="Clum A."/>
            <person name="Steindorff A."/>
            <person name="Ohm R.A."/>
            <person name="Martin F."/>
            <person name="Silar P."/>
            <person name="Natvig D.O."/>
            <person name="Lalanne C."/>
            <person name="Gautier V."/>
            <person name="Ament-Velasquez S.L."/>
            <person name="Kruys A."/>
            <person name="Hutchinson M.I."/>
            <person name="Powell A.J."/>
            <person name="Barry K."/>
            <person name="Miller A.N."/>
            <person name="Grigoriev I.V."/>
            <person name="Debuchy R."/>
            <person name="Gladieux P."/>
            <person name="Hiltunen Thoren M."/>
            <person name="Johannesson H."/>
        </authorList>
    </citation>
    <scope>NUCLEOTIDE SEQUENCE [LARGE SCALE GENOMIC DNA]</scope>
    <source>
        <strain evidence="3">CBS 340.73</strain>
    </source>
</reference>